<keyword evidence="2" id="KW-1185">Reference proteome</keyword>
<dbReference type="PANTHER" id="PTHR39550">
    <property type="entry name" value="SLL0658 PROTEIN"/>
    <property type="match status" value="1"/>
</dbReference>
<dbReference type="STRING" id="1168035.SAMN05444280_1447"/>
<dbReference type="PANTHER" id="PTHR39550:SF1">
    <property type="entry name" value="SLL0658 PROTEIN"/>
    <property type="match status" value="1"/>
</dbReference>
<organism evidence="1 2">
    <name type="scientific">Tangfeifania diversioriginum</name>
    <dbReference type="NCBI Taxonomy" id="1168035"/>
    <lineage>
        <taxon>Bacteria</taxon>
        <taxon>Pseudomonadati</taxon>
        <taxon>Bacteroidota</taxon>
        <taxon>Bacteroidia</taxon>
        <taxon>Marinilabiliales</taxon>
        <taxon>Prolixibacteraceae</taxon>
        <taxon>Tangfeifania</taxon>
    </lineage>
</organism>
<proteinExistence type="predicted"/>
<dbReference type="AlphaFoldDB" id="A0A1M6NML8"/>
<dbReference type="EMBL" id="FQZE01000044">
    <property type="protein sequence ID" value="SHJ96948.1"/>
    <property type="molecule type" value="Genomic_DNA"/>
</dbReference>
<accession>A0A1M6NML8</accession>
<dbReference type="Pfam" id="PF11848">
    <property type="entry name" value="DUF3368"/>
    <property type="match status" value="1"/>
</dbReference>
<name>A0A1M6NML8_9BACT</name>
<protein>
    <submittedName>
        <fullName evidence="1">Predicted nucleic acid-binding protein, contains PIN domain</fullName>
    </submittedName>
</protein>
<dbReference type="RefSeq" id="WP_073173591.1">
    <property type="nucleotide sequence ID" value="NZ_FQZE01000044.1"/>
</dbReference>
<gene>
    <name evidence="1" type="ORF">SAMN05444280_1447</name>
</gene>
<evidence type="ECO:0000313" key="2">
    <source>
        <dbReference type="Proteomes" id="UP000184050"/>
    </source>
</evidence>
<dbReference type="InterPro" id="IPR021799">
    <property type="entry name" value="PIN-like_prokaryotic"/>
</dbReference>
<dbReference type="Proteomes" id="UP000184050">
    <property type="component" value="Unassembled WGS sequence"/>
</dbReference>
<sequence>MPGIIVSDTSCLILLDKLGRIGLLKSLYGKITVTKTVADEFGKVLPDFVEIENPKNKNYQKILQSFLDPGEASAMALALEKEECLLIIDEFKGRREARQLGLNYTGTLGIFIVAKEKGLINSVTEIIKEIGKTDFRIGEKLINEVKRKSGE</sequence>
<evidence type="ECO:0000313" key="1">
    <source>
        <dbReference type="EMBL" id="SHJ96948.1"/>
    </source>
</evidence>
<reference evidence="1 2" key="1">
    <citation type="submission" date="2016-11" db="EMBL/GenBank/DDBJ databases">
        <authorList>
            <person name="Jaros S."/>
            <person name="Januszkiewicz K."/>
            <person name="Wedrychowicz H."/>
        </authorList>
    </citation>
    <scope>NUCLEOTIDE SEQUENCE [LARGE SCALE GENOMIC DNA]</scope>
    <source>
        <strain evidence="1 2">DSM 27063</strain>
    </source>
</reference>
<dbReference type="OrthoDB" id="764457at2"/>